<sequence>MSRNLDDTLSRDLGDTMPRDLGYTLSMDVDNTLSEDLGDIVRRPRILKQNGEAISPETNCVRDWIDVISCQPDAAGLTGHSHVGSSELSVQSYRALPAGELDEAAHTHSTLSKLSALHVESHAGNVHRGIGSLVKGLGSR</sequence>
<dbReference type="Proteomes" id="UP001283361">
    <property type="component" value="Unassembled WGS sequence"/>
</dbReference>
<proteinExistence type="predicted"/>
<dbReference type="AlphaFoldDB" id="A0AAE1A665"/>
<name>A0AAE1A665_9GAST</name>
<gene>
    <name evidence="1" type="ORF">RRG08_043605</name>
</gene>
<evidence type="ECO:0000313" key="2">
    <source>
        <dbReference type="Proteomes" id="UP001283361"/>
    </source>
</evidence>
<evidence type="ECO:0000313" key="1">
    <source>
        <dbReference type="EMBL" id="KAK3781698.1"/>
    </source>
</evidence>
<protein>
    <submittedName>
        <fullName evidence="1">Uncharacterized protein</fullName>
    </submittedName>
</protein>
<keyword evidence="2" id="KW-1185">Reference proteome</keyword>
<organism evidence="1 2">
    <name type="scientific">Elysia crispata</name>
    <name type="common">lettuce slug</name>
    <dbReference type="NCBI Taxonomy" id="231223"/>
    <lineage>
        <taxon>Eukaryota</taxon>
        <taxon>Metazoa</taxon>
        <taxon>Spiralia</taxon>
        <taxon>Lophotrochozoa</taxon>
        <taxon>Mollusca</taxon>
        <taxon>Gastropoda</taxon>
        <taxon>Heterobranchia</taxon>
        <taxon>Euthyneura</taxon>
        <taxon>Panpulmonata</taxon>
        <taxon>Sacoglossa</taxon>
        <taxon>Placobranchoidea</taxon>
        <taxon>Plakobranchidae</taxon>
        <taxon>Elysia</taxon>
    </lineage>
</organism>
<reference evidence="1" key="1">
    <citation type="journal article" date="2023" name="G3 (Bethesda)">
        <title>A reference genome for the long-term kleptoplast-retaining sea slug Elysia crispata morphotype clarki.</title>
        <authorList>
            <person name="Eastman K.E."/>
            <person name="Pendleton A.L."/>
            <person name="Shaikh M.A."/>
            <person name="Suttiyut T."/>
            <person name="Ogas R."/>
            <person name="Tomko P."/>
            <person name="Gavelis G."/>
            <person name="Widhalm J.R."/>
            <person name="Wisecaver J.H."/>
        </authorList>
    </citation>
    <scope>NUCLEOTIDE SEQUENCE</scope>
    <source>
        <strain evidence="1">ECLA1</strain>
    </source>
</reference>
<comment type="caution">
    <text evidence="1">The sequence shown here is derived from an EMBL/GenBank/DDBJ whole genome shotgun (WGS) entry which is preliminary data.</text>
</comment>
<accession>A0AAE1A665</accession>
<dbReference type="EMBL" id="JAWDGP010002612">
    <property type="protein sequence ID" value="KAK3781698.1"/>
    <property type="molecule type" value="Genomic_DNA"/>
</dbReference>